<dbReference type="AlphaFoldDB" id="A0AAN1XT61"/>
<keyword evidence="4 6" id="KW-1133">Transmembrane helix</keyword>
<feature type="transmembrane region" description="Helical" evidence="6">
    <location>
        <begin position="266"/>
        <end position="288"/>
    </location>
</feature>
<evidence type="ECO:0000256" key="2">
    <source>
        <dbReference type="ARBA" id="ARBA00022475"/>
    </source>
</evidence>
<dbReference type="PANTHER" id="PTHR30482">
    <property type="entry name" value="HIGH-AFFINITY BRANCHED-CHAIN AMINO ACID TRANSPORT SYSTEM PERMEASE"/>
    <property type="match status" value="1"/>
</dbReference>
<dbReference type="RefSeq" id="WP_317995882.1">
    <property type="nucleotide sequence ID" value="NZ_AP025523.1"/>
</dbReference>
<proteinExistence type="predicted"/>
<feature type="transmembrane region" description="Helical" evidence="6">
    <location>
        <begin position="81"/>
        <end position="103"/>
    </location>
</feature>
<evidence type="ECO:0000256" key="3">
    <source>
        <dbReference type="ARBA" id="ARBA00022692"/>
    </source>
</evidence>
<evidence type="ECO:0000256" key="6">
    <source>
        <dbReference type="SAM" id="Phobius"/>
    </source>
</evidence>
<feature type="transmembrane region" description="Helical" evidence="6">
    <location>
        <begin position="149"/>
        <end position="168"/>
    </location>
</feature>
<organism evidence="7 8">
    <name type="scientific">Vulcanimicrobium alpinum</name>
    <dbReference type="NCBI Taxonomy" id="3016050"/>
    <lineage>
        <taxon>Bacteria</taxon>
        <taxon>Bacillati</taxon>
        <taxon>Vulcanimicrobiota</taxon>
        <taxon>Vulcanimicrobiia</taxon>
        <taxon>Vulcanimicrobiales</taxon>
        <taxon>Vulcanimicrobiaceae</taxon>
        <taxon>Vulcanimicrobium</taxon>
    </lineage>
</organism>
<reference evidence="7 8" key="1">
    <citation type="journal article" date="2022" name="ISME Commun">
        <title>Vulcanimicrobium alpinus gen. nov. sp. nov., the first cultivated representative of the candidate phylum 'Eremiobacterota', is a metabolically versatile aerobic anoxygenic phototroph.</title>
        <authorList>
            <person name="Yabe S."/>
            <person name="Muto K."/>
            <person name="Abe K."/>
            <person name="Yokota A."/>
            <person name="Staudigel H."/>
            <person name="Tebo B.M."/>
        </authorList>
    </citation>
    <scope>NUCLEOTIDE SEQUENCE [LARGE SCALE GENOMIC DNA]</scope>
    <source>
        <strain evidence="7 8">WC8-2</strain>
    </source>
</reference>
<dbReference type="InterPro" id="IPR001851">
    <property type="entry name" value="ABC_transp_permease"/>
</dbReference>
<feature type="transmembrane region" description="Helical" evidence="6">
    <location>
        <begin position="56"/>
        <end position="75"/>
    </location>
</feature>
<comment type="subcellular location">
    <subcellularLocation>
        <location evidence="1">Cell membrane</location>
        <topology evidence="1">Multi-pass membrane protein</topology>
    </subcellularLocation>
</comment>
<dbReference type="Pfam" id="PF02653">
    <property type="entry name" value="BPD_transp_2"/>
    <property type="match status" value="1"/>
</dbReference>
<gene>
    <name evidence="7" type="ORF">WPS_00700</name>
</gene>
<evidence type="ECO:0000256" key="5">
    <source>
        <dbReference type="ARBA" id="ARBA00023136"/>
    </source>
</evidence>
<accession>A0AAN1XT61</accession>
<dbReference type="GO" id="GO:0015658">
    <property type="term" value="F:branched-chain amino acid transmembrane transporter activity"/>
    <property type="evidence" value="ECO:0007669"/>
    <property type="project" value="InterPro"/>
</dbReference>
<dbReference type="CDD" id="cd06581">
    <property type="entry name" value="TM_PBP1_LivM_like"/>
    <property type="match status" value="1"/>
</dbReference>
<dbReference type="EMBL" id="AP025523">
    <property type="protein sequence ID" value="BDE04794.1"/>
    <property type="molecule type" value="Genomic_DNA"/>
</dbReference>
<keyword evidence="8" id="KW-1185">Reference proteome</keyword>
<feature type="transmembrane region" description="Helical" evidence="6">
    <location>
        <begin position="201"/>
        <end position="223"/>
    </location>
</feature>
<keyword evidence="3 6" id="KW-0812">Transmembrane</keyword>
<feature type="transmembrane region" description="Helical" evidence="6">
    <location>
        <begin position="235"/>
        <end position="259"/>
    </location>
</feature>
<dbReference type="PANTHER" id="PTHR30482:SF10">
    <property type="entry name" value="HIGH-AFFINITY BRANCHED-CHAIN AMINO ACID TRANSPORT PROTEIN BRAE"/>
    <property type="match status" value="1"/>
</dbReference>
<dbReference type="GO" id="GO:0005886">
    <property type="term" value="C:plasma membrane"/>
    <property type="evidence" value="ECO:0007669"/>
    <property type="project" value="UniProtKB-SubCell"/>
</dbReference>
<keyword evidence="2" id="KW-1003">Cell membrane</keyword>
<evidence type="ECO:0000313" key="8">
    <source>
        <dbReference type="Proteomes" id="UP001317532"/>
    </source>
</evidence>
<keyword evidence="5 6" id="KW-0472">Membrane</keyword>
<feature type="transmembrane region" description="Helical" evidence="6">
    <location>
        <begin position="28"/>
        <end position="49"/>
    </location>
</feature>
<dbReference type="KEGG" id="vab:WPS_00700"/>
<dbReference type="Proteomes" id="UP001317532">
    <property type="component" value="Chromosome"/>
</dbReference>
<name>A0AAN1XT61_UNVUL</name>
<evidence type="ECO:0000256" key="1">
    <source>
        <dbReference type="ARBA" id="ARBA00004651"/>
    </source>
</evidence>
<evidence type="ECO:0000313" key="7">
    <source>
        <dbReference type="EMBL" id="BDE04794.1"/>
    </source>
</evidence>
<sequence>MDRRAVALVAVALAAAVAVPFVAGQSEYVLDVLFLIFLYGAMATAWNLLGGFAGQVSFGHAAFLGIGAYTTAILTQIGVSLWLAVPAASLLAGLYSLVIGIPAFRLRGPYFSIATIGIGEATRLVALNWTSLTGGASGLTLSAAPPLTLQYFAALALCALTVALAAWIKRSRFGFALAAVRQDPDAAETLGVATTLVKTQALFLSACIIGVAGSVYALHYLFISPDSVFGFSTSIGLVIMPIVGGLGTVTGPLIGAVVYTFIREQLAATLANADLLAFGLLLIAIVVFEPRGILGIVDRVRRAARAKAAPAVQR</sequence>
<protein>
    <submittedName>
        <fullName evidence="7">Branched-chain amino acid ABC transporter permease</fullName>
    </submittedName>
</protein>
<dbReference type="InterPro" id="IPR043428">
    <property type="entry name" value="LivM-like"/>
</dbReference>
<evidence type="ECO:0000256" key="4">
    <source>
        <dbReference type="ARBA" id="ARBA00022989"/>
    </source>
</evidence>